<organism evidence="2 3">
    <name type="scientific">Clostridium tagluense</name>
    <dbReference type="NCBI Taxonomy" id="360422"/>
    <lineage>
        <taxon>Bacteria</taxon>
        <taxon>Bacillati</taxon>
        <taxon>Bacillota</taxon>
        <taxon>Clostridia</taxon>
        <taxon>Eubacteriales</taxon>
        <taxon>Clostridiaceae</taxon>
        <taxon>Clostridium</taxon>
    </lineage>
</organism>
<evidence type="ECO:0000313" key="2">
    <source>
        <dbReference type="EMBL" id="GCD08621.1"/>
    </source>
</evidence>
<evidence type="ECO:0000313" key="3">
    <source>
        <dbReference type="Proteomes" id="UP000287872"/>
    </source>
</evidence>
<accession>A0A401UGD4</accession>
<dbReference type="Proteomes" id="UP000287872">
    <property type="component" value="Unassembled WGS sequence"/>
</dbReference>
<comment type="caution">
    <text evidence="2">The sequence shown here is derived from an EMBL/GenBank/DDBJ whole genome shotgun (WGS) entry which is preliminary data.</text>
</comment>
<feature type="compositionally biased region" description="Basic residues" evidence="1">
    <location>
        <begin position="1"/>
        <end position="10"/>
    </location>
</feature>
<feature type="compositionally biased region" description="Basic and acidic residues" evidence="1">
    <location>
        <begin position="35"/>
        <end position="47"/>
    </location>
</feature>
<protein>
    <submittedName>
        <fullName evidence="2">Uncharacterized protein</fullName>
    </submittedName>
</protein>
<dbReference type="AlphaFoldDB" id="A0A401UGD4"/>
<feature type="compositionally biased region" description="Polar residues" evidence="1">
    <location>
        <begin position="15"/>
        <end position="34"/>
    </location>
</feature>
<name>A0A401UGD4_9CLOT</name>
<evidence type="ECO:0000256" key="1">
    <source>
        <dbReference type="SAM" id="MobiDB-lite"/>
    </source>
</evidence>
<feature type="region of interest" description="Disordered" evidence="1">
    <location>
        <begin position="1"/>
        <end position="47"/>
    </location>
</feature>
<reference evidence="2 3" key="1">
    <citation type="submission" date="2018-11" db="EMBL/GenBank/DDBJ databases">
        <title>Genome sequencing and assembly of Clostridium tagluense strain A121.</title>
        <authorList>
            <person name="Murakami T."/>
            <person name="Segawa T."/>
            <person name="Shcherbakova V.A."/>
            <person name="Mori H."/>
            <person name="Yoshimura Y."/>
        </authorList>
    </citation>
    <scope>NUCLEOTIDE SEQUENCE [LARGE SCALE GENOMIC DNA]</scope>
    <source>
        <strain evidence="2 3">A121</strain>
    </source>
</reference>
<dbReference type="EMBL" id="BHYK01000001">
    <property type="protein sequence ID" value="GCD08621.1"/>
    <property type="molecule type" value="Genomic_DNA"/>
</dbReference>
<proteinExistence type="predicted"/>
<dbReference type="RefSeq" id="WP_185732558.1">
    <property type="nucleotide sequence ID" value="NZ_BHYK01000001.1"/>
</dbReference>
<sequence length="47" mass="5524">MNRNKKTKNKKVNEAINNMENSTSFESLNNMHNNKFQDKKNNPEGLE</sequence>
<gene>
    <name evidence="2" type="ORF">Ctaglu_02440</name>
</gene>
<dbReference type="GeneID" id="77239598"/>
<keyword evidence="3" id="KW-1185">Reference proteome</keyword>